<evidence type="ECO:0000313" key="4">
    <source>
        <dbReference type="Proteomes" id="UP001279553"/>
    </source>
</evidence>
<dbReference type="InterPro" id="IPR050300">
    <property type="entry name" value="GDXG_lipolytic_enzyme"/>
</dbReference>
<gene>
    <name evidence="3" type="ORF">SIL87_10485</name>
</gene>
<dbReference type="PANTHER" id="PTHR48081">
    <property type="entry name" value="AB HYDROLASE SUPERFAMILY PROTEIN C4A8.06C"/>
    <property type="match status" value="1"/>
</dbReference>
<proteinExistence type="predicted"/>
<dbReference type="Proteomes" id="UP001279553">
    <property type="component" value="Unassembled WGS sequence"/>
</dbReference>
<sequence length="290" mass="31191">MKLPSQIDLLNAIAPRYGTAVTRDVVYGPNPYHRLDIYRPVRQRRALPVVVFFYGGSWQSGARADYRFIGAALARLGLIVVVPDYRLYPDVRYPDFIHDAAKATAWVLGNIRDYGGAADAVFVAGHSAGAYLAMMLALAPAYLAAARSDRAALAGAIGMAGPYDFLPITGPVYRKIFGGAADLAGTQPIAHVDAEAPPCLLLTGARDRLVLPSNTASLAAKLRAAGAVVETRIYPGIGHIRILLACLPPLRFTIPLLDDIGSFIRQTVEMRQRVEPVGARRDMAGRTNPG</sequence>
<dbReference type="AlphaFoldDB" id="A0AAW9DSA7"/>
<comment type="caution">
    <text evidence="3">The sequence shown here is derived from an EMBL/GenBank/DDBJ whole genome shotgun (WGS) entry which is preliminary data.</text>
</comment>
<dbReference type="InterPro" id="IPR049492">
    <property type="entry name" value="BD-FAE-like_dom"/>
</dbReference>
<protein>
    <submittedName>
        <fullName evidence="3">Alpha/beta hydrolase</fullName>
    </submittedName>
</protein>
<keyword evidence="4" id="KW-1185">Reference proteome</keyword>
<feature type="domain" description="BD-FAE-like" evidence="2">
    <location>
        <begin position="35"/>
        <end position="222"/>
    </location>
</feature>
<dbReference type="InterPro" id="IPR029058">
    <property type="entry name" value="AB_hydrolase_fold"/>
</dbReference>
<reference evidence="3 4" key="1">
    <citation type="submission" date="2023-11" db="EMBL/GenBank/DDBJ databases">
        <title>MicrobeMod: A computational toolkit for identifying prokaryotic methylation and restriction-modification with nanopore sequencing.</title>
        <authorList>
            <person name="Crits-Christoph A."/>
            <person name="Kang S.C."/>
            <person name="Lee H."/>
            <person name="Ostrov N."/>
        </authorList>
    </citation>
    <scope>NUCLEOTIDE SEQUENCE [LARGE SCALE GENOMIC DNA]</scope>
    <source>
        <strain evidence="3 4">DSMZ 700</strain>
    </source>
</reference>
<dbReference type="RefSeq" id="WP_319614119.1">
    <property type="nucleotide sequence ID" value="NZ_JAWXYB010000018.1"/>
</dbReference>
<evidence type="ECO:0000256" key="1">
    <source>
        <dbReference type="ARBA" id="ARBA00022801"/>
    </source>
</evidence>
<dbReference type="PANTHER" id="PTHR48081:SF9">
    <property type="entry name" value="CARBOXYLESTERASE"/>
    <property type="match status" value="1"/>
</dbReference>
<accession>A0AAW9DSA7</accession>
<dbReference type="SUPFAM" id="SSF53474">
    <property type="entry name" value="alpha/beta-Hydrolases"/>
    <property type="match status" value="1"/>
</dbReference>
<evidence type="ECO:0000313" key="3">
    <source>
        <dbReference type="EMBL" id="MDX5931192.1"/>
    </source>
</evidence>
<dbReference type="GO" id="GO:0016787">
    <property type="term" value="F:hydrolase activity"/>
    <property type="evidence" value="ECO:0007669"/>
    <property type="project" value="UniProtKB-KW"/>
</dbReference>
<dbReference type="Pfam" id="PF20434">
    <property type="entry name" value="BD-FAE"/>
    <property type="match status" value="1"/>
</dbReference>
<organism evidence="3 4">
    <name type="scientific">Acidiphilium acidophilum</name>
    <name type="common">Thiobacillus acidophilus</name>
    <dbReference type="NCBI Taxonomy" id="76588"/>
    <lineage>
        <taxon>Bacteria</taxon>
        <taxon>Pseudomonadati</taxon>
        <taxon>Pseudomonadota</taxon>
        <taxon>Alphaproteobacteria</taxon>
        <taxon>Acetobacterales</taxon>
        <taxon>Acidocellaceae</taxon>
        <taxon>Acidiphilium</taxon>
    </lineage>
</organism>
<keyword evidence="1 3" id="KW-0378">Hydrolase</keyword>
<evidence type="ECO:0000259" key="2">
    <source>
        <dbReference type="Pfam" id="PF20434"/>
    </source>
</evidence>
<name>A0AAW9DSA7_ACIAO</name>
<dbReference type="EMBL" id="JAWXYB010000018">
    <property type="protein sequence ID" value="MDX5931192.1"/>
    <property type="molecule type" value="Genomic_DNA"/>
</dbReference>
<dbReference type="Gene3D" id="3.40.50.1820">
    <property type="entry name" value="alpha/beta hydrolase"/>
    <property type="match status" value="1"/>
</dbReference>